<evidence type="ECO:0000313" key="3">
    <source>
        <dbReference type="Proteomes" id="UP001500728"/>
    </source>
</evidence>
<comment type="caution">
    <text evidence="2">The sequence shown here is derived from an EMBL/GenBank/DDBJ whole genome shotgun (WGS) entry which is preliminary data.</text>
</comment>
<dbReference type="RefSeq" id="WP_346151186.1">
    <property type="nucleotide sequence ID" value="NZ_BAAAUW010000003.1"/>
</dbReference>
<proteinExistence type="predicted"/>
<dbReference type="EMBL" id="BAAAUW010000003">
    <property type="protein sequence ID" value="GAA3250917.1"/>
    <property type="molecule type" value="Genomic_DNA"/>
</dbReference>
<accession>A0ABP6QQT3</accession>
<feature type="signal peptide" evidence="1">
    <location>
        <begin position="1"/>
        <end position="21"/>
    </location>
</feature>
<name>A0ABP6QQT3_9ACTN</name>
<dbReference type="SUPFAM" id="SSF50405">
    <property type="entry name" value="Actin-crosslinking proteins"/>
    <property type="match status" value="1"/>
</dbReference>
<protein>
    <submittedName>
        <fullName evidence="2">Uncharacterized protein</fullName>
    </submittedName>
</protein>
<evidence type="ECO:0000313" key="2">
    <source>
        <dbReference type="EMBL" id="GAA3250917.1"/>
    </source>
</evidence>
<feature type="chain" id="PRO_5046256541" evidence="1">
    <location>
        <begin position="22"/>
        <end position="216"/>
    </location>
</feature>
<dbReference type="CDD" id="cd00257">
    <property type="entry name" value="beta-trefoil_FSCN-like"/>
    <property type="match status" value="1"/>
</dbReference>
<sequence>MRRVTTVLLSLSALAATSALGAPAVGAAPQAAPAAVPAGWEKIDGAAELARMTEESGDAQTARAAAAPEPTALAVESARNNKFVATEKTYAAPNTAALRARSDVYGGSWEGFTFEWIGEESTFAMKSRANGLYVAVEKNYTGASQNLLRARSTSAAGWERFVLYYNETLDRFAIQSELNGLFVAMENSYTGTLQYALRARSTDVSGSWEEFNLYTI</sequence>
<gene>
    <name evidence="2" type="ORF">GCM10010469_09960</name>
</gene>
<keyword evidence="3" id="KW-1185">Reference proteome</keyword>
<dbReference type="Gene3D" id="2.80.10.50">
    <property type="match status" value="1"/>
</dbReference>
<organism evidence="2 3">
    <name type="scientific">Streptomyces labedae</name>
    <dbReference type="NCBI Taxonomy" id="285569"/>
    <lineage>
        <taxon>Bacteria</taxon>
        <taxon>Bacillati</taxon>
        <taxon>Actinomycetota</taxon>
        <taxon>Actinomycetes</taxon>
        <taxon>Kitasatosporales</taxon>
        <taxon>Streptomycetaceae</taxon>
        <taxon>Streptomyces</taxon>
    </lineage>
</organism>
<reference evidence="3" key="1">
    <citation type="journal article" date="2019" name="Int. J. Syst. Evol. Microbiol.">
        <title>The Global Catalogue of Microorganisms (GCM) 10K type strain sequencing project: providing services to taxonomists for standard genome sequencing and annotation.</title>
        <authorList>
            <consortium name="The Broad Institute Genomics Platform"/>
            <consortium name="The Broad Institute Genome Sequencing Center for Infectious Disease"/>
            <person name="Wu L."/>
            <person name="Ma J."/>
        </authorList>
    </citation>
    <scope>NUCLEOTIDE SEQUENCE [LARGE SCALE GENOMIC DNA]</scope>
    <source>
        <strain evidence="3">JCM 9381</strain>
    </source>
</reference>
<keyword evidence="1" id="KW-0732">Signal</keyword>
<dbReference type="InterPro" id="IPR008999">
    <property type="entry name" value="Actin-crosslinking"/>
</dbReference>
<dbReference type="Proteomes" id="UP001500728">
    <property type="component" value="Unassembled WGS sequence"/>
</dbReference>
<evidence type="ECO:0000256" key="1">
    <source>
        <dbReference type="SAM" id="SignalP"/>
    </source>
</evidence>